<dbReference type="Gene3D" id="3.30.530.20">
    <property type="match status" value="1"/>
</dbReference>
<feature type="domain" description="Activator of Hsp90 ATPase homologue 1/2-like C-terminal" evidence="2">
    <location>
        <begin position="32"/>
        <end position="148"/>
    </location>
</feature>
<proteinExistence type="inferred from homology"/>
<dbReference type="InterPro" id="IPR013538">
    <property type="entry name" value="ASHA1/2-like_C"/>
</dbReference>
<dbReference type="Proteomes" id="UP000270299">
    <property type="component" value="Unassembled WGS sequence"/>
</dbReference>
<evidence type="ECO:0000259" key="2">
    <source>
        <dbReference type="Pfam" id="PF08327"/>
    </source>
</evidence>
<comment type="similarity">
    <text evidence="1">Belongs to the AHA1 family.</text>
</comment>
<keyword evidence="4" id="KW-1185">Reference proteome</keyword>
<protein>
    <recommendedName>
        <fullName evidence="2">Activator of Hsp90 ATPase homologue 1/2-like C-terminal domain-containing protein</fullName>
    </recommendedName>
</protein>
<reference evidence="3 4" key="1">
    <citation type="submission" date="2018-10" db="EMBL/GenBank/DDBJ databases">
        <authorList>
            <person name="Li J."/>
        </authorList>
    </citation>
    <scope>NUCLEOTIDE SEQUENCE [LARGE SCALE GENOMIC DNA]</scope>
    <source>
        <strain evidence="3 4">CCTCC AB209002</strain>
    </source>
</reference>
<dbReference type="OrthoDB" id="9803476at2"/>
<dbReference type="AlphaFoldDB" id="A0A3L6ZZ50"/>
<gene>
    <name evidence="3" type="ORF">D9V29_02985</name>
</gene>
<name>A0A3L6ZZ50_9MICO</name>
<sequence length="179" mass="19487">MSTSQLPQHPVQASLANLGSRWLVTMERTLAHPTDVIWAVLTDRTLIGRWAPFDPDRDLTETGFVALPEAGVTRAEDDDSEDSIGTIVTVDPQRMLSLVWGGDPLDIELAPTASGTVLRLSHTFDDRASASSYAAGWHLCLTALDAVAGGVEIPRMVGEDARLHGWDSLQEQYTDLFDS</sequence>
<comment type="caution">
    <text evidence="3">The sequence shown here is derived from an EMBL/GenBank/DDBJ whole genome shotgun (WGS) entry which is preliminary data.</text>
</comment>
<evidence type="ECO:0000313" key="3">
    <source>
        <dbReference type="EMBL" id="RLP72985.1"/>
    </source>
</evidence>
<dbReference type="Pfam" id="PF08327">
    <property type="entry name" value="AHSA1"/>
    <property type="match status" value="1"/>
</dbReference>
<dbReference type="RefSeq" id="WP_121671841.1">
    <property type="nucleotide sequence ID" value="NZ_BMXM01000003.1"/>
</dbReference>
<evidence type="ECO:0000313" key="4">
    <source>
        <dbReference type="Proteomes" id="UP000270299"/>
    </source>
</evidence>
<dbReference type="InterPro" id="IPR023393">
    <property type="entry name" value="START-like_dom_sf"/>
</dbReference>
<dbReference type="EMBL" id="RCUV01000003">
    <property type="protein sequence ID" value="RLP72985.1"/>
    <property type="molecule type" value="Genomic_DNA"/>
</dbReference>
<dbReference type="SUPFAM" id="SSF55961">
    <property type="entry name" value="Bet v1-like"/>
    <property type="match status" value="1"/>
</dbReference>
<evidence type="ECO:0000256" key="1">
    <source>
        <dbReference type="ARBA" id="ARBA00006817"/>
    </source>
</evidence>
<accession>A0A3L6ZZ50</accession>
<organism evidence="3 4">
    <name type="scientific">Mycetocola manganoxydans</name>
    <dbReference type="NCBI Taxonomy" id="699879"/>
    <lineage>
        <taxon>Bacteria</taxon>
        <taxon>Bacillati</taxon>
        <taxon>Actinomycetota</taxon>
        <taxon>Actinomycetes</taxon>
        <taxon>Micrococcales</taxon>
        <taxon>Microbacteriaceae</taxon>
        <taxon>Mycetocola</taxon>
    </lineage>
</organism>